<name>A0AA88JD84_FICCA</name>
<dbReference type="EMBL" id="BTGU01010362">
    <property type="protein sequence ID" value="GMN72468.1"/>
    <property type="molecule type" value="Genomic_DNA"/>
</dbReference>
<protein>
    <submittedName>
        <fullName evidence="1">Uncharacterized protein</fullName>
    </submittedName>
</protein>
<reference evidence="1" key="1">
    <citation type="submission" date="2023-07" db="EMBL/GenBank/DDBJ databases">
        <title>draft genome sequence of fig (Ficus carica).</title>
        <authorList>
            <person name="Takahashi T."/>
            <person name="Nishimura K."/>
        </authorList>
    </citation>
    <scope>NUCLEOTIDE SEQUENCE</scope>
</reference>
<dbReference type="Proteomes" id="UP001187192">
    <property type="component" value="Unassembled WGS sequence"/>
</dbReference>
<proteinExistence type="predicted"/>
<comment type="caution">
    <text evidence="1">The sequence shown here is derived from an EMBL/GenBank/DDBJ whole genome shotgun (WGS) entry which is preliminary data.</text>
</comment>
<accession>A0AA88JD84</accession>
<organism evidence="1 2">
    <name type="scientific">Ficus carica</name>
    <name type="common">Common fig</name>
    <dbReference type="NCBI Taxonomy" id="3494"/>
    <lineage>
        <taxon>Eukaryota</taxon>
        <taxon>Viridiplantae</taxon>
        <taxon>Streptophyta</taxon>
        <taxon>Embryophyta</taxon>
        <taxon>Tracheophyta</taxon>
        <taxon>Spermatophyta</taxon>
        <taxon>Magnoliopsida</taxon>
        <taxon>eudicotyledons</taxon>
        <taxon>Gunneridae</taxon>
        <taxon>Pentapetalae</taxon>
        <taxon>rosids</taxon>
        <taxon>fabids</taxon>
        <taxon>Rosales</taxon>
        <taxon>Moraceae</taxon>
        <taxon>Ficeae</taxon>
        <taxon>Ficus</taxon>
    </lineage>
</organism>
<sequence>MYIYSATRIDCDVGLEEIAATPDWARGRTVRGRVTVGGRISPNRSCSGHEPTPIVTVRRVDRGPAFRPRTLQTEIRAVRGRSKLAKGEIRRRNRSPAIGLCVWMELAIGAS</sequence>
<dbReference type="AlphaFoldDB" id="A0AA88JD84"/>
<keyword evidence="2" id="KW-1185">Reference proteome</keyword>
<evidence type="ECO:0000313" key="2">
    <source>
        <dbReference type="Proteomes" id="UP001187192"/>
    </source>
</evidence>
<evidence type="ECO:0000313" key="1">
    <source>
        <dbReference type="EMBL" id="GMN72468.1"/>
    </source>
</evidence>
<gene>
    <name evidence="1" type="ORF">TIFTF001_052015</name>
</gene>